<dbReference type="PANTHER" id="PTHR43170:SF4">
    <property type="entry name" value="GMP REDUCTASE 2"/>
    <property type="match status" value="1"/>
</dbReference>
<proteinExistence type="predicted"/>
<keyword evidence="1" id="KW-0560">Oxidoreductase</keyword>
<dbReference type="PANTHER" id="PTHR43170">
    <property type="entry name" value="GMP REDUCTASE"/>
    <property type="match status" value="1"/>
</dbReference>
<dbReference type="Gene3D" id="3.20.20.70">
    <property type="entry name" value="Aldolase class I"/>
    <property type="match status" value="1"/>
</dbReference>
<dbReference type="InterPro" id="IPR050139">
    <property type="entry name" value="GMP_reductase"/>
</dbReference>
<name>A0A8C0GCF1_CHEAB</name>
<dbReference type="SUPFAM" id="SSF51412">
    <property type="entry name" value="Inosine monophosphate dehydrogenase (IMPDH)"/>
    <property type="match status" value="1"/>
</dbReference>
<reference evidence="2" key="1">
    <citation type="submission" date="2025-08" db="UniProtKB">
        <authorList>
            <consortium name="Ensembl"/>
        </authorList>
    </citation>
    <scope>IDENTIFICATION</scope>
</reference>
<accession>A0A8C0GCF1</accession>
<dbReference type="AlphaFoldDB" id="A0A8C0GCF1"/>
<evidence type="ECO:0000256" key="1">
    <source>
        <dbReference type="ARBA" id="ARBA00023002"/>
    </source>
</evidence>
<dbReference type="InterPro" id="IPR013785">
    <property type="entry name" value="Aldolase_TIM"/>
</dbReference>
<dbReference type="GO" id="GO:0016491">
    <property type="term" value="F:oxidoreductase activity"/>
    <property type="evidence" value="ECO:0007669"/>
    <property type="project" value="UniProtKB-KW"/>
</dbReference>
<keyword evidence="3" id="KW-1185">Reference proteome</keyword>
<dbReference type="GeneTree" id="ENSGT00940000159574"/>
<evidence type="ECO:0000313" key="3">
    <source>
        <dbReference type="Proteomes" id="UP000694404"/>
    </source>
</evidence>
<organism evidence="2 3">
    <name type="scientific">Chelonoidis abingdonii</name>
    <name type="common">Abingdon island giant tortoise</name>
    <name type="synonym">Testudo abingdonii</name>
    <dbReference type="NCBI Taxonomy" id="106734"/>
    <lineage>
        <taxon>Eukaryota</taxon>
        <taxon>Metazoa</taxon>
        <taxon>Chordata</taxon>
        <taxon>Craniata</taxon>
        <taxon>Vertebrata</taxon>
        <taxon>Euteleostomi</taxon>
        <taxon>Archelosauria</taxon>
        <taxon>Testudinata</taxon>
        <taxon>Testudines</taxon>
        <taxon>Cryptodira</taxon>
        <taxon>Durocryptodira</taxon>
        <taxon>Testudinoidea</taxon>
        <taxon>Testudinidae</taxon>
        <taxon>Chelonoidis</taxon>
    </lineage>
</organism>
<dbReference type="Ensembl" id="ENSCABT00000007492.1">
    <property type="protein sequence ID" value="ENSCABP00000006859.1"/>
    <property type="gene ID" value="ENSCABG00000005193.1"/>
</dbReference>
<sequence>MPHIDNNIKLDFKDVLLRPKRSTLKSRSEVDLLRSFTFRNSHQTYSGIPIIAANMDTVGTFEMAKVLCKVHGPRIPPLSPVAATSLIPQLISNGEPHPHVFFFPANQHWGFPSPTHPQVIHHMLNCPSHSASGISL</sequence>
<gene>
    <name evidence="2" type="primary">GMPR2</name>
</gene>
<protein>
    <submittedName>
        <fullName evidence="2">Guanosine monophosphate reductase 2</fullName>
    </submittedName>
</protein>
<reference evidence="2" key="2">
    <citation type="submission" date="2025-09" db="UniProtKB">
        <authorList>
            <consortium name="Ensembl"/>
        </authorList>
    </citation>
    <scope>IDENTIFICATION</scope>
</reference>
<dbReference type="Proteomes" id="UP000694404">
    <property type="component" value="Unplaced"/>
</dbReference>
<evidence type="ECO:0000313" key="2">
    <source>
        <dbReference type="Ensembl" id="ENSCABP00000006859.1"/>
    </source>
</evidence>